<organism evidence="2 3">
    <name type="scientific">Candidatus Zymogenus saltonus</name>
    <dbReference type="NCBI Taxonomy" id="2844893"/>
    <lineage>
        <taxon>Bacteria</taxon>
        <taxon>Deltaproteobacteria</taxon>
        <taxon>Candidatus Zymogenia</taxon>
        <taxon>Candidatus Zymogeniales</taxon>
        <taxon>Candidatus Zymogenaceae</taxon>
        <taxon>Candidatus Zymogenus</taxon>
    </lineage>
</organism>
<evidence type="ECO:0000313" key="2">
    <source>
        <dbReference type="EMBL" id="MBN1574755.1"/>
    </source>
</evidence>
<comment type="caution">
    <text evidence="2">The sequence shown here is derived from an EMBL/GenBank/DDBJ whole genome shotgun (WGS) entry which is preliminary data.</text>
</comment>
<evidence type="ECO:0000256" key="1">
    <source>
        <dbReference type="ARBA" id="ARBA00022679"/>
    </source>
</evidence>
<reference evidence="2" key="2">
    <citation type="submission" date="2021-01" db="EMBL/GenBank/DDBJ databases">
        <authorList>
            <person name="Hahn C.R."/>
            <person name="Youssef N.H."/>
            <person name="Elshahed M."/>
        </authorList>
    </citation>
    <scope>NUCLEOTIDE SEQUENCE</scope>
    <source>
        <strain evidence="2">Zod_Metabat.24</strain>
    </source>
</reference>
<dbReference type="Proteomes" id="UP000809273">
    <property type="component" value="Unassembled WGS sequence"/>
</dbReference>
<gene>
    <name evidence="2" type="ORF">JW984_16285</name>
</gene>
<evidence type="ECO:0000313" key="3">
    <source>
        <dbReference type="Proteomes" id="UP000809273"/>
    </source>
</evidence>
<sequence length="273" mass="32413">MGCSRSGTTLLQGLLAGHPRIHTFPETSFLINTIGIKKRPLAYLGFSTKRAHWAMERFLRRIGREDMMVSYPKRPIFIKRAIGSFISILDRLAIEAKKDIWVEKSPMHIRFIPFIEKYVSDYSIIHIIRDGREVVASMYDRSFKLPEFFYKQRNPKYNVRYWNRYIKVSRKYINKPKHYFVFYDQLIKNTRSTMKSLCEKIGIQYSPRVEIMTETAKELLEISDSAWYGKLESPKMLDSKFQKHFNEKTQDEITKSLHLETIAEMKRLYGLDI</sequence>
<dbReference type="AlphaFoldDB" id="A0A9D8KJL0"/>
<dbReference type="PANTHER" id="PTHR12788:SF10">
    <property type="entry name" value="PROTEIN-TYROSINE SULFOTRANSFERASE"/>
    <property type="match status" value="1"/>
</dbReference>
<dbReference type="Pfam" id="PF13469">
    <property type="entry name" value="Sulfotransfer_3"/>
    <property type="match status" value="1"/>
</dbReference>
<dbReference type="InterPro" id="IPR026634">
    <property type="entry name" value="TPST-like"/>
</dbReference>
<reference evidence="2" key="1">
    <citation type="journal article" date="2021" name="Environ. Microbiol.">
        <title>Genomic characterization of three novel Desulfobacterota classes expand the metabolic and phylogenetic diversity of the phylum.</title>
        <authorList>
            <person name="Murphy C.L."/>
            <person name="Biggerstaff J."/>
            <person name="Eichhorn A."/>
            <person name="Ewing E."/>
            <person name="Shahan R."/>
            <person name="Soriano D."/>
            <person name="Stewart S."/>
            <person name="VanMol K."/>
            <person name="Walker R."/>
            <person name="Walters P."/>
            <person name="Elshahed M.S."/>
            <person name="Youssef N.H."/>
        </authorList>
    </citation>
    <scope>NUCLEOTIDE SEQUENCE</scope>
    <source>
        <strain evidence="2">Zod_Metabat.24</strain>
    </source>
</reference>
<proteinExistence type="predicted"/>
<keyword evidence="1" id="KW-0808">Transferase</keyword>
<dbReference type="Gene3D" id="3.40.50.300">
    <property type="entry name" value="P-loop containing nucleotide triphosphate hydrolases"/>
    <property type="match status" value="1"/>
</dbReference>
<dbReference type="PANTHER" id="PTHR12788">
    <property type="entry name" value="PROTEIN-TYROSINE SULFOTRANSFERASE 2"/>
    <property type="match status" value="1"/>
</dbReference>
<accession>A0A9D8KJL0</accession>
<dbReference type="SUPFAM" id="SSF52540">
    <property type="entry name" value="P-loop containing nucleoside triphosphate hydrolases"/>
    <property type="match status" value="1"/>
</dbReference>
<dbReference type="GO" id="GO:0008476">
    <property type="term" value="F:protein-tyrosine sulfotransferase activity"/>
    <property type="evidence" value="ECO:0007669"/>
    <property type="project" value="InterPro"/>
</dbReference>
<dbReference type="InterPro" id="IPR027417">
    <property type="entry name" value="P-loop_NTPase"/>
</dbReference>
<protein>
    <submittedName>
        <fullName evidence="2">Sulfotransferase</fullName>
    </submittedName>
</protein>
<dbReference type="EMBL" id="JAFGIX010000087">
    <property type="protein sequence ID" value="MBN1574755.1"/>
    <property type="molecule type" value="Genomic_DNA"/>
</dbReference>
<name>A0A9D8KJL0_9DELT</name>